<dbReference type="GO" id="GO:0006508">
    <property type="term" value="P:proteolysis"/>
    <property type="evidence" value="ECO:0007669"/>
    <property type="project" value="UniProtKB-KW"/>
</dbReference>
<organism evidence="3 4">
    <name type="scientific">Paractinoplanes deccanensis</name>
    <dbReference type="NCBI Taxonomy" id="113561"/>
    <lineage>
        <taxon>Bacteria</taxon>
        <taxon>Bacillati</taxon>
        <taxon>Actinomycetota</taxon>
        <taxon>Actinomycetes</taxon>
        <taxon>Micromonosporales</taxon>
        <taxon>Micromonosporaceae</taxon>
        <taxon>Paractinoplanes</taxon>
    </lineage>
</organism>
<keyword evidence="1" id="KW-0472">Membrane</keyword>
<keyword evidence="3" id="KW-0378">Hydrolase</keyword>
<keyword evidence="4" id="KW-1185">Reference proteome</keyword>
<dbReference type="Pfam" id="PF02517">
    <property type="entry name" value="Rce1-like"/>
    <property type="match status" value="1"/>
</dbReference>
<comment type="caution">
    <text evidence="3">The sequence shown here is derived from an EMBL/GenBank/DDBJ whole genome shotgun (WGS) entry which is preliminary data.</text>
</comment>
<protein>
    <submittedName>
        <fullName evidence="3">CAAX amino protease</fullName>
    </submittedName>
</protein>
<feature type="transmembrane region" description="Helical" evidence="1">
    <location>
        <begin position="106"/>
        <end position="124"/>
    </location>
</feature>
<accession>A0ABQ3YID6</accession>
<dbReference type="InterPro" id="IPR003675">
    <property type="entry name" value="Rce1/LyrA-like_dom"/>
</dbReference>
<dbReference type="RefSeq" id="WP_203776332.1">
    <property type="nucleotide sequence ID" value="NZ_BAAABO010000055.1"/>
</dbReference>
<feature type="domain" description="CAAX prenyl protease 2/Lysostaphin resistance protein A-like" evidence="2">
    <location>
        <begin position="106"/>
        <end position="197"/>
    </location>
</feature>
<reference evidence="3 4" key="1">
    <citation type="submission" date="2021-01" db="EMBL/GenBank/DDBJ databases">
        <title>Whole genome shotgun sequence of Actinoplanes deccanensis NBRC 13994.</title>
        <authorList>
            <person name="Komaki H."/>
            <person name="Tamura T."/>
        </authorList>
    </citation>
    <scope>NUCLEOTIDE SEQUENCE [LARGE SCALE GENOMIC DNA]</scope>
    <source>
        <strain evidence="3 4">NBRC 13994</strain>
    </source>
</reference>
<sequence length="281" mass="29342">MRFFVQLVAVLAVSFAAGLAVTAAGDNVWLSLVAGVAAAVLAVLVYSWTVRLTEKREVTELSAPAAASGLVRGTLLGLVLFSAVIGNIAVNGGYRIHGLNDHPTDAIGLIGFMAGAAVTEELLYRGVLFRHVERLTGTWLALTLSALVFGASHLLNDNATLWGALCVAMAGGGMLTSAYIATRSLWLPIGLHFGWNYAQSAIFSSEVSGNGANEGLLDAEPTGNAWISGGQFGPEASLSTLIAGVLVTAAFLWLARRRGHLVPMRRKDRAAEVAAASTLAR</sequence>
<gene>
    <name evidence="3" type="ORF">Ade02nite_84160</name>
</gene>
<feature type="transmembrane region" description="Helical" evidence="1">
    <location>
        <begin position="161"/>
        <end position="180"/>
    </location>
</feature>
<keyword evidence="1" id="KW-1133">Transmembrane helix</keyword>
<dbReference type="GO" id="GO:0008233">
    <property type="term" value="F:peptidase activity"/>
    <property type="evidence" value="ECO:0007669"/>
    <property type="project" value="UniProtKB-KW"/>
</dbReference>
<evidence type="ECO:0000313" key="4">
    <source>
        <dbReference type="Proteomes" id="UP000609879"/>
    </source>
</evidence>
<keyword evidence="3" id="KW-0645">Protease</keyword>
<dbReference type="EMBL" id="BOMI01000178">
    <property type="protein sequence ID" value="GID79775.1"/>
    <property type="molecule type" value="Genomic_DNA"/>
</dbReference>
<feature type="transmembrane region" description="Helical" evidence="1">
    <location>
        <begin position="185"/>
        <end position="203"/>
    </location>
</feature>
<evidence type="ECO:0000256" key="1">
    <source>
        <dbReference type="SAM" id="Phobius"/>
    </source>
</evidence>
<name>A0ABQ3YID6_9ACTN</name>
<feature type="transmembrane region" description="Helical" evidence="1">
    <location>
        <begin position="28"/>
        <end position="49"/>
    </location>
</feature>
<dbReference type="PANTHER" id="PTHR39430:SF1">
    <property type="entry name" value="PROTEASE"/>
    <property type="match status" value="1"/>
</dbReference>
<feature type="transmembrane region" description="Helical" evidence="1">
    <location>
        <begin position="236"/>
        <end position="255"/>
    </location>
</feature>
<keyword evidence="1" id="KW-0812">Transmembrane</keyword>
<evidence type="ECO:0000313" key="3">
    <source>
        <dbReference type="EMBL" id="GID79775.1"/>
    </source>
</evidence>
<dbReference type="Proteomes" id="UP000609879">
    <property type="component" value="Unassembled WGS sequence"/>
</dbReference>
<evidence type="ECO:0000259" key="2">
    <source>
        <dbReference type="Pfam" id="PF02517"/>
    </source>
</evidence>
<proteinExistence type="predicted"/>
<feature type="transmembrane region" description="Helical" evidence="1">
    <location>
        <begin position="136"/>
        <end position="155"/>
    </location>
</feature>
<feature type="transmembrane region" description="Helical" evidence="1">
    <location>
        <begin position="70"/>
        <end position="94"/>
    </location>
</feature>
<dbReference type="PANTHER" id="PTHR39430">
    <property type="entry name" value="MEMBRANE-ASSOCIATED PROTEASE-RELATED"/>
    <property type="match status" value="1"/>
</dbReference>